<dbReference type="Pfam" id="PF00789">
    <property type="entry name" value="UBX"/>
    <property type="match status" value="1"/>
</dbReference>
<dbReference type="PANTHER" id="PTHR23322">
    <property type="entry name" value="FAS-ASSOCIATED PROTEIN"/>
    <property type="match status" value="1"/>
</dbReference>
<dbReference type="CDD" id="cd17129">
    <property type="entry name" value="Ubl1_FAF1"/>
    <property type="match status" value="1"/>
</dbReference>
<dbReference type="InterPro" id="IPR000626">
    <property type="entry name" value="Ubiquitin-like_dom"/>
</dbReference>
<dbReference type="EMBL" id="CALNXK010000004">
    <property type="protein sequence ID" value="CAH3036325.1"/>
    <property type="molecule type" value="Genomic_DNA"/>
</dbReference>
<evidence type="ECO:0000256" key="1">
    <source>
        <dbReference type="SAM" id="MobiDB-lite"/>
    </source>
</evidence>
<dbReference type="SUPFAM" id="SSF54236">
    <property type="entry name" value="Ubiquitin-like"/>
    <property type="match status" value="3"/>
</dbReference>
<evidence type="ECO:0000313" key="5">
    <source>
        <dbReference type="Proteomes" id="UP001159405"/>
    </source>
</evidence>
<evidence type="ECO:0000259" key="2">
    <source>
        <dbReference type="PROSITE" id="PS50033"/>
    </source>
</evidence>
<dbReference type="SMART" id="SM00213">
    <property type="entry name" value="UBQ"/>
    <property type="match status" value="1"/>
</dbReference>
<feature type="compositionally biased region" description="Basic and acidic residues" evidence="1">
    <location>
        <begin position="542"/>
        <end position="565"/>
    </location>
</feature>
<feature type="region of interest" description="Disordered" evidence="1">
    <location>
        <begin position="521"/>
        <end position="565"/>
    </location>
</feature>
<dbReference type="Proteomes" id="UP001159405">
    <property type="component" value="Unassembled WGS sequence"/>
</dbReference>
<dbReference type="InterPro" id="IPR001012">
    <property type="entry name" value="UBX_dom"/>
</dbReference>
<reference evidence="4 5" key="1">
    <citation type="submission" date="2022-05" db="EMBL/GenBank/DDBJ databases">
        <authorList>
            <consortium name="Genoscope - CEA"/>
            <person name="William W."/>
        </authorList>
    </citation>
    <scope>NUCLEOTIDE SEQUENCE [LARGE SCALE GENOMIC DNA]</scope>
</reference>
<sequence>MHAFINACARFVIKKSKMAGDGDREMVLANFQSITGIENLDECITLLDHHNWDLMACVNSVLADQTDSPLRMPEAPAMEEHYPASDQPSVSVGEVVGRSIPVQQPLRRVKFLVEWRDQTIPIVLEDSETIGTIKRMLEMQLGIPVDQQSLLGWASNLQLSDDSVLRSLNLREETALVLTSRKVTETPKDSQPCSVRETMNGETSSSAKSSNSLEKIMLYIQVGSRKYNLPYALTKTIGEVKADILSLSGVPCRYQCWTGWPDHVTDDMSLADAKLSFPVHSLTMKRSGEDTSQECKKTTSKTRHADVDMDTNDDSSDNEDPSFHMDDEEMFCDVPAARRQISNMLEDNCTDTAEALVKFTTQFEERYGETHPYFYMGPLTEAIKEAGGASAKERRPLLIYLHHDGSILTNVFCSQLICSETIVNYISGNFVVWAWDMTHNSNRARFLDMVTQHFGSVAASTVRGFVAEQFPLLIVGMRNRSAMEICSVLQGSVTLDELMTGLMSAHETFQQAMDIEIREEEEREAREMVKREQDEAYQASLRQDRAKEEEKKRQEKEELLSKKLHEEQALHEAQLKEAQRLSLMDHLPAEPGSECTDPVSNLRFRLPDGKTVTRRFLASNPLQVVLTFVQTRGFLDSEYKVVTNFPRRDLTALDATQSLQTVGLYPQETIFVEER</sequence>
<gene>
    <name evidence="4" type="ORF">PLOB_00030911</name>
</gene>
<evidence type="ECO:0008006" key="6">
    <source>
        <dbReference type="Google" id="ProtNLM"/>
    </source>
</evidence>
<keyword evidence="5" id="KW-1185">Reference proteome</keyword>
<dbReference type="Gene3D" id="3.40.30.10">
    <property type="entry name" value="Glutaredoxin"/>
    <property type="match status" value="1"/>
</dbReference>
<evidence type="ECO:0000313" key="4">
    <source>
        <dbReference type="EMBL" id="CAH3036325.1"/>
    </source>
</evidence>
<feature type="region of interest" description="Disordered" evidence="1">
    <location>
        <begin position="186"/>
        <end position="208"/>
    </location>
</feature>
<dbReference type="CDD" id="cd14413">
    <property type="entry name" value="UBA_FAF1"/>
    <property type="match status" value="1"/>
</dbReference>
<feature type="compositionally biased region" description="Basic and acidic residues" evidence="1">
    <location>
        <begin position="286"/>
        <end position="307"/>
    </location>
</feature>
<protein>
    <recommendedName>
        <fullName evidence="6">FAS-associated factor 1</fullName>
    </recommendedName>
</protein>
<feature type="domain" description="UBX" evidence="2">
    <location>
        <begin position="595"/>
        <end position="672"/>
    </location>
</feature>
<dbReference type="SUPFAM" id="SSF52833">
    <property type="entry name" value="Thioredoxin-like"/>
    <property type="match status" value="1"/>
</dbReference>
<proteinExistence type="predicted"/>
<feature type="compositionally biased region" description="Basic and acidic residues" evidence="1">
    <location>
        <begin position="523"/>
        <end position="534"/>
    </location>
</feature>
<dbReference type="InterPro" id="IPR029071">
    <property type="entry name" value="Ubiquitin-like_domsf"/>
</dbReference>
<dbReference type="InterPro" id="IPR049483">
    <property type="entry name" value="FAF1_2-like_UAS"/>
</dbReference>
<dbReference type="CDD" id="cd01771">
    <property type="entry name" value="UBX_UBXN3A"/>
    <property type="match status" value="1"/>
</dbReference>
<name>A0ABN8MZ23_9CNID</name>
<feature type="region of interest" description="Disordered" evidence="1">
    <location>
        <begin position="286"/>
        <end position="325"/>
    </location>
</feature>
<dbReference type="SMART" id="SM00166">
    <property type="entry name" value="UBX"/>
    <property type="match status" value="1"/>
</dbReference>
<dbReference type="InterPro" id="IPR050730">
    <property type="entry name" value="UBX_domain-protein"/>
</dbReference>
<dbReference type="PANTHER" id="PTHR23322:SF96">
    <property type="entry name" value="FAS-ASSOCIATED FACTOR 1"/>
    <property type="match status" value="1"/>
</dbReference>
<dbReference type="PROSITE" id="PS50033">
    <property type="entry name" value="UBX"/>
    <property type="match status" value="1"/>
</dbReference>
<dbReference type="InterPro" id="IPR044541">
    <property type="entry name" value="FAF1_UBA"/>
</dbReference>
<dbReference type="Gene3D" id="3.10.20.90">
    <property type="entry name" value="Phosphatidylinositol 3-kinase Catalytic Subunit, Chain A, domain 1"/>
    <property type="match status" value="3"/>
</dbReference>
<feature type="domain" description="Ubiquitin-like" evidence="3">
    <location>
        <begin position="109"/>
        <end position="185"/>
    </location>
</feature>
<evidence type="ECO:0000259" key="3">
    <source>
        <dbReference type="PROSITE" id="PS50053"/>
    </source>
</evidence>
<dbReference type="InterPro" id="IPR033043">
    <property type="entry name" value="FAF1-like_UBX"/>
</dbReference>
<organism evidence="4 5">
    <name type="scientific">Porites lobata</name>
    <dbReference type="NCBI Taxonomy" id="104759"/>
    <lineage>
        <taxon>Eukaryota</taxon>
        <taxon>Metazoa</taxon>
        <taxon>Cnidaria</taxon>
        <taxon>Anthozoa</taxon>
        <taxon>Hexacorallia</taxon>
        <taxon>Scleractinia</taxon>
        <taxon>Fungiina</taxon>
        <taxon>Poritidae</taxon>
        <taxon>Porites</taxon>
    </lineage>
</organism>
<dbReference type="SMART" id="SM00594">
    <property type="entry name" value="UAS"/>
    <property type="match status" value="1"/>
</dbReference>
<dbReference type="Pfam" id="PF21021">
    <property type="entry name" value="FAF1"/>
    <property type="match status" value="1"/>
</dbReference>
<dbReference type="Pfam" id="PF14555">
    <property type="entry name" value="UBA_4"/>
    <property type="match status" value="1"/>
</dbReference>
<dbReference type="InterPro" id="IPR006577">
    <property type="entry name" value="UAS"/>
</dbReference>
<comment type="caution">
    <text evidence="4">The sequence shown here is derived from an EMBL/GenBank/DDBJ whole genome shotgun (WGS) entry which is preliminary data.</text>
</comment>
<feature type="compositionally biased region" description="Acidic residues" evidence="1">
    <location>
        <begin position="308"/>
        <end position="325"/>
    </location>
</feature>
<dbReference type="Gene3D" id="1.10.8.10">
    <property type="entry name" value="DNA helicase RuvA subunit, C-terminal domain"/>
    <property type="match status" value="1"/>
</dbReference>
<accession>A0ABN8MZ23</accession>
<dbReference type="InterPro" id="IPR036249">
    <property type="entry name" value="Thioredoxin-like_sf"/>
</dbReference>
<dbReference type="PROSITE" id="PS50053">
    <property type="entry name" value="UBIQUITIN_2"/>
    <property type="match status" value="1"/>
</dbReference>